<gene>
    <name evidence="2" type="ORF">Cgig2_001926</name>
</gene>
<organism evidence="2 3">
    <name type="scientific">Carnegiea gigantea</name>
    <dbReference type="NCBI Taxonomy" id="171969"/>
    <lineage>
        <taxon>Eukaryota</taxon>
        <taxon>Viridiplantae</taxon>
        <taxon>Streptophyta</taxon>
        <taxon>Embryophyta</taxon>
        <taxon>Tracheophyta</taxon>
        <taxon>Spermatophyta</taxon>
        <taxon>Magnoliopsida</taxon>
        <taxon>eudicotyledons</taxon>
        <taxon>Gunneridae</taxon>
        <taxon>Pentapetalae</taxon>
        <taxon>Caryophyllales</taxon>
        <taxon>Cactineae</taxon>
        <taxon>Cactaceae</taxon>
        <taxon>Cactoideae</taxon>
        <taxon>Echinocereeae</taxon>
        <taxon>Carnegiea</taxon>
    </lineage>
</organism>
<dbReference type="InterPro" id="IPR012340">
    <property type="entry name" value="NA-bd_OB-fold"/>
</dbReference>
<dbReference type="Pfam" id="PF08646">
    <property type="entry name" value="Rep_fac-A_C"/>
    <property type="match status" value="1"/>
</dbReference>
<comment type="caution">
    <text evidence="2">The sequence shown here is derived from an EMBL/GenBank/DDBJ whole genome shotgun (WGS) entry which is preliminary data.</text>
</comment>
<dbReference type="Proteomes" id="UP001153076">
    <property type="component" value="Unassembled WGS sequence"/>
</dbReference>
<dbReference type="Gene3D" id="2.40.50.140">
    <property type="entry name" value="Nucleic acid-binding proteins"/>
    <property type="match status" value="1"/>
</dbReference>
<reference evidence="2" key="1">
    <citation type="submission" date="2022-04" db="EMBL/GenBank/DDBJ databases">
        <title>Carnegiea gigantea Genome sequencing and assembly v2.</title>
        <authorList>
            <person name="Copetti D."/>
            <person name="Sanderson M.J."/>
            <person name="Burquez A."/>
            <person name="Wojciechowski M.F."/>
        </authorList>
    </citation>
    <scope>NUCLEOTIDE SEQUENCE</scope>
    <source>
        <strain evidence="2">SGP5-SGP5p</strain>
        <tissue evidence="2">Aerial part</tissue>
    </source>
</reference>
<evidence type="ECO:0000313" key="3">
    <source>
        <dbReference type="Proteomes" id="UP001153076"/>
    </source>
</evidence>
<dbReference type="AlphaFoldDB" id="A0A9Q1QDG2"/>
<evidence type="ECO:0000313" key="2">
    <source>
        <dbReference type="EMBL" id="KAJ8438208.1"/>
    </source>
</evidence>
<dbReference type="EMBL" id="JAKOGI010000266">
    <property type="protein sequence ID" value="KAJ8438208.1"/>
    <property type="molecule type" value="Genomic_DNA"/>
</dbReference>
<protein>
    <recommendedName>
        <fullName evidence="1">Replication factor A C-terminal domain-containing protein</fullName>
    </recommendedName>
</protein>
<dbReference type="OrthoDB" id="1751331at2759"/>
<evidence type="ECO:0000259" key="1">
    <source>
        <dbReference type="Pfam" id="PF08646"/>
    </source>
</evidence>
<proteinExistence type="predicted"/>
<dbReference type="InterPro" id="IPR013955">
    <property type="entry name" value="Rep_factor-A_C"/>
</dbReference>
<keyword evidence="3" id="KW-1185">Reference proteome</keyword>
<accession>A0A9Q1QDG2</accession>
<feature type="domain" description="Replication factor A C-terminal" evidence="1">
    <location>
        <begin position="161"/>
        <end position="226"/>
    </location>
</feature>
<name>A0A9Q1QDG2_9CARY</name>
<sequence length="263" mass="30352">MSWVMSYSLNRYGQFMLTMIRKKVIMKFLSEKLSWLIKGSLFCYMCRSYENVDHLKSLREAVEEAKVSVKKAVLRSISDFKAMKGNNTTNGQCIWICGCIENLNRKMIRLYLGCDAYGSKTYNDIGTKYKCSKSSCTSRTSTSVARFLINEMFTSIVLNMNKMIFQFDLVDITGSWKVTLFSDDASKVLGIKADKLYRMEYEDREKFYAQAAEVLAKKTNLYQVHTRSNICYNITVKVCMPRCRGLAVQMVFILLVNMNDGHE</sequence>